<dbReference type="PROSITE" id="PS51808">
    <property type="entry name" value="CHCH"/>
    <property type="match status" value="1"/>
</dbReference>
<dbReference type="GO" id="GO:0045333">
    <property type="term" value="P:cellular respiration"/>
    <property type="evidence" value="ECO:0007669"/>
    <property type="project" value="TreeGrafter"/>
</dbReference>
<reference evidence="1 2" key="1">
    <citation type="submission" date="2016-02" db="EMBL/GenBank/DDBJ databases">
        <title>Band-tailed pigeon sequencing and assembly.</title>
        <authorList>
            <person name="Soares A.E."/>
            <person name="Novak B.J."/>
            <person name="Rice E.S."/>
            <person name="O'Connell B."/>
            <person name="Chang D."/>
            <person name="Weber S."/>
            <person name="Shapiro B."/>
        </authorList>
    </citation>
    <scope>NUCLEOTIDE SEQUENCE [LARGE SCALE GENOMIC DNA]</scope>
    <source>
        <strain evidence="1">BTP2013</strain>
        <tissue evidence="1">Blood</tissue>
    </source>
</reference>
<name>A0A1V4KDT8_PATFA</name>
<dbReference type="STRING" id="372326.A0A1V4KDT8"/>
<dbReference type="OrthoDB" id="2581252at2759"/>
<organism evidence="1 2">
    <name type="scientific">Patagioenas fasciata monilis</name>
    <dbReference type="NCBI Taxonomy" id="372326"/>
    <lineage>
        <taxon>Eukaryota</taxon>
        <taxon>Metazoa</taxon>
        <taxon>Chordata</taxon>
        <taxon>Craniata</taxon>
        <taxon>Vertebrata</taxon>
        <taxon>Euteleostomi</taxon>
        <taxon>Archelosauria</taxon>
        <taxon>Archosauria</taxon>
        <taxon>Dinosauria</taxon>
        <taxon>Saurischia</taxon>
        <taxon>Theropoda</taxon>
        <taxon>Coelurosauria</taxon>
        <taxon>Aves</taxon>
        <taxon>Neognathae</taxon>
        <taxon>Neoaves</taxon>
        <taxon>Columbimorphae</taxon>
        <taxon>Columbiformes</taxon>
        <taxon>Columbidae</taxon>
        <taxon>Patagioenas</taxon>
    </lineage>
</organism>
<protein>
    <submittedName>
        <fullName evidence="1">Coiled-coil-helix-coiled-coil-helix domain-containing protein 5</fullName>
    </submittedName>
</protein>
<gene>
    <name evidence="1" type="primary">CHCHD5</name>
    <name evidence="1" type="ORF">AV530_016368</name>
</gene>
<dbReference type="GO" id="GO:0005758">
    <property type="term" value="C:mitochondrial intermembrane space"/>
    <property type="evidence" value="ECO:0007669"/>
    <property type="project" value="TreeGrafter"/>
</dbReference>
<dbReference type="PANTHER" id="PTHR47106:SF1">
    <property type="entry name" value="COILED-COIL-HELIX-COILED-COIL-HELIX DOMAIN-CONTAINING PROTEIN 5"/>
    <property type="match status" value="1"/>
</dbReference>
<evidence type="ECO:0000313" key="2">
    <source>
        <dbReference type="Proteomes" id="UP000190648"/>
    </source>
</evidence>
<sequence length="102" mass="11329">MRAAVRRKPRSCTAETARTYGGVLPAACRRLWRSRRRDCHGLRLSISRCAAAHPIVQQIRRDCAGPFAAFEQCLKENEATVTNCSDHVNAFLLCADRVKGSA</sequence>
<evidence type="ECO:0000313" key="1">
    <source>
        <dbReference type="EMBL" id="OPJ82523.1"/>
    </source>
</evidence>
<accession>A0A1V4KDT8</accession>
<comment type="caution">
    <text evidence="1">The sequence shown here is derived from an EMBL/GenBank/DDBJ whole genome shotgun (WGS) entry which is preliminary data.</text>
</comment>
<dbReference type="Gene3D" id="1.10.287.2900">
    <property type="match status" value="1"/>
</dbReference>
<dbReference type="AlphaFoldDB" id="A0A1V4KDT8"/>
<dbReference type="InterPro" id="IPR052848">
    <property type="entry name" value="CHCH_domain-containing_protein"/>
</dbReference>
<proteinExistence type="predicted"/>
<keyword evidence="2" id="KW-1185">Reference proteome</keyword>
<dbReference type="PANTHER" id="PTHR47106">
    <property type="entry name" value="COILED-COIL-HELIX-COILED-COIL-HELIX DOMAIN-CONTAINING PROTEIN 5"/>
    <property type="match status" value="1"/>
</dbReference>
<dbReference type="EMBL" id="LSYS01003577">
    <property type="protein sequence ID" value="OPJ82523.1"/>
    <property type="molecule type" value="Genomic_DNA"/>
</dbReference>
<dbReference type="Proteomes" id="UP000190648">
    <property type="component" value="Unassembled WGS sequence"/>
</dbReference>